<reference evidence="1 2" key="1">
    <citation type="journal article" date="2021" name="Hortic Res">
        <title>High-quality reference genome and annotation aids understanding of berry development for evergreen blueberry (Vaccinium darrowii).</title>
        <authorList>
            <person name="Yu J."/>
            <person name="Hulse-Kemp A.M."/>
            <person name="Babiker E."/>
            <person name="Staton M."/>
        </authorList>
    </citation>
    <scope>NUCLEOTIDE SEQUENCE [LARGE SCALE GENOMIC DNA]</scope>
    <source>
        <strain evidence="2">cv. NJ 8807/NJ 8810</strain>
        <tissue evidence="1">Young leaf</tissue>
    </source>
</reference>
<keyword evidence="2" id="KW-1185">Reference proteome</keyword>
<evidence type="ECO:0000313" key="1">
    <source>
        <dbReference type="EMBL" id="KAH7844438.1"/>
    </source>
</evidence>
<protein>
    <submittedName>
        <fullName evidence="1">Uncharacterized protein</fullName>
    </submittedName>
</protein>
<dbReference type="Proteomes" id="UP000828048">
    <property type="component" value="Chromosome 1"/>
</dbReference>
<proteinExistence type="predicted"/>
<name>A0ACB7XTR2_9ERIC</name>
<evidence type="ECO:0000313" key="2">
    <source>
        <dbReference type="Proteomes" id="UP000828048"/>
    </source>
</evidence>
<gene>
    <name evidence="1" type="ORF">Vadar_027983</name>
</gene>
<comment type="caution">
    <text evidence="1">The sequence shown here is derived from an EMBL/GenBank/DDBJ whole genome shotgun (WGS) entry which is preliminary data.</text>
</comment>
<sequence>MNQKLIMAFFNSGSFYSLDCRATDNAVAKLESPWESRVQFLGSVNGVLLLDLRIGDQLCIWNPAIRRYQKFLQPKYRARDIPLYGIGYDSISDDFKVVRVTSFMNNQARDYDFFTMGDPPYAVHVFSSKLSWWKRIGDFGYSTHEYGVKESWTKLFVVPYVPEGDFYFDYFKLLGYPKDGEVLMLLNSSHLKLSSNKLVIYEIKQNKYKTIEMPDNSEWWVVDAYVQSLVSPYGCAMTLDCAMTLEGTADQMAIEEKVYYCFSHGAR</sequence>
<accession>A0ACB7XTR2</accession>
<dbReference type="EMBL" id="CM037151">
    <property type="protein sequence ID" value="KAH7844438.1"/>
    <property type="molecule type" value="Genomic_DNA"/>
</dbReference>
<organism evidence="1 2">
    <name type="scientific">Vaccinium darrowii</name>
    <dbReference type="NCBI Taxonomy" id="229202"/>
    <lineage>
        <taxon>Eukaryota</taxon>
        <taxon>Viridiplantae</taxon>
        <taxon>Streptophyta</taxon>
        <taxon>Embryophyta</taxon>
        <taxon>Tracheophyta</taxon>
        <taxon>Spermatophyta</taxon>
        <taxon>Magnoliopsida</taxon>
        <taxon>eudicotyledons</taxon>
        <taxon>Gunneridae</taxon>
        <taxon>Pentapetalae</taxon>
        <taxon>asterids</taxon>
        <taxon>Ericales</taxon>
        <taxon>Ericaceae</taxon>
        <taxon>Vaccinioideae</taxon>
        <taxon>Vaccinieae</taxon>
        <taxon>Vaccinium</taxon>
    </lineage>
</organism>